<organism evidence="9 10">
    <name type="scientific">Arthrobotrys flagrans</name>
    <name type="common">Nematode-trapping fungus</name>
    <name type="synonym">Trichothecium flagrans</name>
    <dbReference type="NCBI Taxonomy" id="97331"/>
    <lineage>
        <taxon>Eukaryota</taxon>
        <taxon>Fungi</taxon>
        <taxon>Dikarya</taxon>
        <taxon>Ascomycota</taxon>
        <taxon>Pezizomycotina</taxon>
        <taxon>Orbiliomycetes</taxon>
        <taxon>Orbiliales</taxon>
        <taxon>Orbiliaceae</taxon>
        <taxon>Arthrobotrys</taxon>
    </lineage>
</organism>
<accession>A0A436ZN06</accession>
<name>A0A436ZN06_ARTFL</name>
<reference evidence="9 10" key="1">
    <citation type="submission" date="2019-01" db="EMBL/GenBank/DDBJ databases">
        <title>Intercellular communication is required for trap formation in the nematode-trapping fungus Duddingtonia flagrans.</title>
        <authorList>
            <person name="Youssar L."/>
            <person name="Wernet V."/>
            <person name="Hensel N."/>
            <person name="Hildebrandt H.-G."/>
            <person name="Fischer R."/>
        </authorList>
    </citation>
    <scope>NUCLEOTIDE SEQUENCE [LARGE SCALE GENOMIC DNA]</scope>
    <source>
        <strain evidence="9 10">CBS H-5679</strain>
    </source>
</reference>
<dbReference type="Pfam" id="PF04420">
    <property type="entry name" value="CHD5"/>
    <property type="match status" value="1"/>
</dbReference>
<dbReference type="InterPro" id="IPR029012">
    <property type="entry name" value="Helix_hairpin_bin_sf"/>
</dbReference>
<dbReference type="GO" id="GO:0071816">
    <property type="term" value="P:tail-anchored membrane protein insertion into ER membrane"/>
    <property type="evidence" value="ECO:0007669"/>
    <property type="project" value="InterPro"/>
</dbReference>
<evidence type="ECO:0000256" key="8">
    <source>
        <dbReference type="HAMAP-Rule" id="MF_03113"/>
    </source>
</evidence>
<dbReference type="InterPro" id="IPR027538">
    <property type="entry name" value="Get1_fungi"/>
</dbReference>
<evidence type="ECO:0000256" key="2">
    <source>
        <dbReference type="ARBA" id="ARBA00010799"/>
    </source>
</evidence>
<feature type="topological domain" description="Lumenal" evidence="8">
    <location>
        <begin position="1"/>
        <end position="46"/>
    </location>
</feature>
<keyword evidence="4 8" id="KW-0812">Transmembrane</keyword>
<gene>
    <name evidence="8" type="primary">GET1</name>
    <name evidence="9" type="ORF">DFL_008189</name>
</gene>
<dbReference type="STRING" id="97331.A0A436ZN06"/>
<dbReference type="GO" id="GO:0043495">
    <property type="term" value="F:protein-membrane adaptor activity"/>
    <property type="evidence" value="ECO:0007669"/>
    <property type="project" value="TreeGrafter"/>
</dbReference>
<comment type="caution">
    <text evidence="8">Lacks conserved residue(s) required for the propagation of feature annotation.</text>
</comment>
<evidence type="ECO:0000256" key="6">
    <source>
        <dbReference type="ARBA" id="ARBA00022989"/>
    </source>
</evidence>
<keyword evidence="5 8" id="KW-0256">Endoplasmic reticulum</keyword>
<dbReference type="Gene3D" id="1.10.287.660">
    <property type="entry name" value="Helix hairpin bin"/>
    <property type="match status" value="1"/>
</dbReference>
<dbReference type="VEuPathDB" id="FungiDB:DFL_008189"/>
<dbReference type="OrthoDB" id="69461at2759"/>
<dbReference type="GO" id="GO:0005789">
    <property type="term" value="C:endoplasmic reticulum membrane"/>
    <property type="evidence" value="ECO:0007669"/>
    <property type="project" value="UniProtKB-SubCell"/>
</dbReference>
<dbReference type="PANTHER" id="PTHR42650:SF1">
    <property type="entry name" value="GUIDED ENTRY OF TAIL-ANCHORED PROTEINS FACTOR 1"/>
    <property type="match status" value="1"/>
</dbReference>
<evidence type="ECO:0000256" key="4">
    <source>
        <dbReference type="ARBA" id="ARBA00022692"/>
    </source>
</evidence>
<dbReference type="Proteomes" id="UP000283090">
    <property type="component" value="Unassembled WGS sequence"/>
</dbReference>
<dbReference type="PANTHER" id="PTHR42650">
    <property type="entry name" value="TAIL-ANCHORED PROTEIN INSERTION RECEPTOR WRB"/>
    <property type="match status" value="1"/>
</dbReference>
<comment type="caution">
    <text evidence="9">The sequence shown here is derived from an EMBL/GenBank/DDBJ whole genome shotgun (WGS) entry which is preliminary data.</text>
</comment>
<evidence type="ECO:0000313" key="9">
    <source>
        <dbReference type="EMBL" id="RVD80288.1"/>
    </source>
</evidence>
<evidence type="ECO:0000256" key="5">
    <source>
        <dbReference type="ARBA" id="ARBA00022824"/>
    </source>
</evidence>
<keyword evidence="7 8" id="KW-0472">Membrane</keyword>
<proteinExistence type="inferred from homology"/>
<dbReference type="HAMAP" id="MF_03113">
    <property type="entry name" value="Get1"/>
    <property type="match status" value="1"/>
</dbReference>
<dbReference type="InterPro" id="IPR028945">
    <property type="entry name" value="Get1"/>
</dbReference>
<evidence type="ECO:0000256" key="3">
    <source>
        <dbReference type="ARBA" id="ARBA00022448"/>
    </source>
</evidence>
<protein>
    <submittedName>
        <fullName evidence="9">Uncharacterized protein</fullName>
    </submittedName>
</protein>
<keyword evidence="10" id="KW-1185">Reference proteome</keyword>
<keyword evidence="3 8" id="KW-0813">Transport</keyword>
<dbReference type="GO" id="GO:0043529">
    <property type="term" value="C:GET complex"/>
    <property type="evidence" value="ECO:0007669"/>
    <property type="project" value="InterPro"/>
</dbReference>
<comment type="similarity">
    <text evidence="2 8">Belongs to the WRB/GET1 family.</text>
</comment>
<evidence type="ECO:0000256" key="7">
    <source>
        <dbReference type="ARBA" id="ARBA00023136"/>
    </source>
</evidence>
<dbReference type="AlphaFoldDB" id="A0A436ZN06"/>
<keyword evidence="6 8" id="KW-1133">Transmembrane helix</keyword>
<feature type="topological domain" description="Cytoplasmic" evidence="8">
    <location>
        <begin position="216"/>
        <end position="230"/>
    </location>
</feature>
<comment type="subcellular location">
    <subcellularLocation>
        <location evidence="1">Endoplasmic reticulum membrane</location>
        <topology evidence="1">Multi-pass membrane protein</topology>
    </subcellularLocation>
</comment>
<evidence type="ECO:0000256" key="1">
    <source>
        <dbReference type="ARBA" id="ARBA00004477"/>
    </source>
</evidence>
<sequence length="230" mass="25663">MTFRQVSEQTCVGYVAATVAALGSHPYPLHHHNPQHLSIIVATTMSHLLITVLLLAIGWQMTGVLVSLAPAIWRAYTRIIPSRASADAEALRRQQTEVLKIRKEMATTSSQDEFAKWAKLRREHDKKVAELEKLSDIVAAHKTRFSQAISTTRWLLFSALGFFIQIWHRKEPVFWLPSGWVPDYVEWGLCFPQAPRGSVSVNVWSACTAVAAGLVSAWLKPSPPTGNRVA</sequence>
<evidence type="ECO:0000313" key="10">
    <source>
        <dbReference type="Proteomes" id="UP000283090"/>
    </source>
</evidence>
<dbReference type="EMBL" id="SAEB01000012">
    <property type="protein sequence ID" value="RVD80288.1"/>
    <property type="molecule type" value="Genomic_DNA"/>
</dbReference>